<dbReference type="EMBL" id="CP109441">
    <property type="protein sequence ID" value="WUV46496.1"/>
    <property type="molecule type" value="Genomic_DNA"/>
</dbReference>
<accession>A0ABZ1YWE8</accession>
<dbReference type="Proteomes" id="UP001432062">
    <property type="component" value="Chromosome"/>
</dbReference>
<protein>
    <submittedName>
        <fullName evidence="1">Uncharacterized protein</fullName>
    </submittedName>
</protein>
<evidence type="ECO:0000313" key="2">
    <source>
        <dbReference type="Proteomes" id="UP001432062"/>
    </source>
</evidence>
<proteinExistence type="predicted"/>
<sequence>MSEYVIDDREMPRFLVNRQAMVDPDVFAAEREQIFDHSWLCVRSDG</sequence>
<evidence type="ECO:0000313" key="1">
    <source>
        <dbReference type="EMBL" id="WUV46496.1"/>
    </source>
</evidence>
<keyword evidence="2" id="KW-1185">Reference proteome</keyword>
<name>A0ABZ1YWE8_9NOCA</name>
<organism evidence="1 2">
    <name type="scientific">Nocardia vinacea</name>
    <dbReference type="NCBI Taxonomy" id="96468"/>
    <lineage>
        <taxon>Bacteria</taxon>
        <taxon>Bacillati</taxon>
        <taxon>Actinomycetota</taxon>
        <taxon>Actinomycetes</taxon>
        <taxon>Mycobacteriales</taxon>
        <taxon>Nocardiaceae</taxon>
        <taxon>Nocardia</taxon>
    </lineage>
</organism>
<gene>
    <name evidence="1" type="ORF">OG563_46950</name>
</gene>
<reference evidence="1" key="1">
    <citation type="submission" date="2022-10" db="EMBL/GenBank/DDBJ databases">
        <title>The complete genomes of actinobacterial strains from the NBC collection.</title>
        <authorList>
            <person name="Joergensen T.S."/>
            <person name="Alvarez Arevalo M."/>
            <person name="Sterndorff E.B."/>
            <person name="Faurdal D."/>
            <person name="Vuksanovic O."/>
            <person name="Mourched A.-S."/>
            <person name="Charusanti P."/>
            <person name="Shaw S."/>
            <person name="Blin K."/>
            <person name="Weber T."/>
        </authorList>
    </citation>
    <scope>NUCLEOTIDE SEQUENCE</scope>
    <source>
        <strain evidence="1">NBC_01482</strain>
    </source>
</reference>
<dbReference type="RefSeq" id="WP_329410264.1">
    <property type="nucleotide sequence ID" value="NZ_CP109441.1"/>
</dbReference>